<dbReference type="EMBL" id="LK931336">
    <property type="protein sequence ID" value="CDZ85925.1"/>
    <property type="molecule type" value="Genomic_DNA"/>
</dbReference>
<sequence>MQHLKNIVAGNPKNVEQYQLTKNFDVIWLWSEDGKNWYEELKNFQDDTIKLAYTVEGIIVAMDKDVSAINPEGLSVVELPDITANRRADISGKWMFKDGVVIKRTYTEEEQRQQAENEKQSLLQLVRDKTQLWDSQLRLGIISDENKQKLTGWMLYAQKVESTDTSSLPVTFPEQPE</sequence>
<name>A0A078LGR4_CITKO</name>
<dbReference type="PATRIC" id="fig|545.12.peg.295"/>
<dbReference type="EMBL" id="LK931336">
    <property type="protein sequence ID" value="CDZ82234.1"/>
    <property type="molecule type" value="Genomic_DNA"/>
</dbReference>
<evidence type="ECO:0000313" key="1">
    <source>
        <dbReference type="EMBL" id="CDZ82234.1"/>
    </source>
</evidence>
<dbReference type="AlphaFoldDB" id="A0A078LGR4"/>
<dbReference type="InterPro" id="IPR003458">
    <property type="entry name" value="Phage_T4_Gp38_tail_assem"/>
</dbReference>
<accession>A0A078LGR4</accession>
<organism evidence="2">
    <name type="scientific">Citrobacter koseri</name>
    <name type="common">Citrobacter diversus</name>
    <dbReference type="NCBI Taxonomy" id="545"/>
    <lineage>
        <taxon>Bacteria</taxon>
        <taxon>Pseudomonadati</taxon>
        <taxon>Pseudomonadota</taxon>
        <taxon>Gammaproteobacteria</taxon>
        <taxon>Enterobacterales</taxon>
        <taxon>Enterobacteriaceae</taxon>
        <taxon>Citrobacter</taxon>
    </lineage>
</organism>
<dbReference type="Pfam" id="PF02413">
    <property type="entry name" value="Caudo_TAP"/>
    <property type="match status" value="1"/>
</dbReference>
<proteinExistence type="predicted"/>
<evidence type="ECO:0000313" key="2">
    <source>
        <dbReference type="EMBL" id="CDZ85925.1"/>
    </source>
</evidence>
<reference evidence="2" key="1">
    <citation type="submission" date="2014-06" db="EMBL/GenBank/DDBJ databases">
        <authorList>
            <person name="Urmite Genomes Urmite Genomes"/>
        </authorList>
    </citation>
    <scope>NUCLEOTIDE SEQUENCE</scope>
</reference>
<gene>
    <name evidence="2" type="primary">G_4</name>
    <name evidence="1" type="synonym">G_1</name>
    <name evidence="1" type="ORF">BN1086_00306</name>
    <name evidence="2" type="ORF">BN1086_04153</name>
</gene>
<protein>
    <submittedName>
        <fullName evidence="2">Phage tail fiber assembly protein</fullName>
    </submittedName>
</protein>